<dbReference type="PANTHER" id="PTHR43130:SF3">
    <property type="entry name" value="HTH-TYPE TRANSCRIPTIONAL REGULATOR RV1931C"/>
    <property type="match status" value="1"/>
</dbReference>
<dbReference type="Pfam" id="PF12833">
    <property type="entry name" value="HTH_18"/>
    <property type="match status" value="1"/>
</dbReference>
<dbReference type="InterPro" id="IPR009057">
    <property type="entry name" value="Homeodomain-like_sf"/>
</dbReference>
<sequence length="319" mass="34063">MHRVAVLAADGVIPFELSVPSRIFLVARGPGGEPLYDVVTCTVDGRPVATAADYSIAVGHDASVLAGADTVVVPAAEWYDGLTGPDSLPAGLAAALARIRPGTRIVSICIGTYVLAAAGLLDGRPATTHWRHAERFATLFPKVRVDADVLFVDDGDVLTSAGAAAGVDLCLHLVRRDHGSRVANQVARACVVPPWRDGGQAQYVEHPVPEPSSVGTAPTRAWAMERLGAPLRLDDLAEHAGMSRRTFTRHFRQEVGLSPGQWLTQQRIALARQLLESTDLPVDRIAERAGFGTATSFRQHLQAAVGVSPHAYRRTFHMG</sequence>
<keyword evidence="1" id="KW-0805">Transcription regulation</keyword>
<dbReference type="Gene3D" id="1.10.10.60">
    <property type="entry name" value="Homeodomain-like"/>
    <property type="match status" value="1"/>
</dbReference>
<dbReference type="PROSITE" id="PS01124">
    <property type="entry name" value="HTH_ARAC_FAMILY_2"/>
    <property type="match status" value="1"/>
</dbReference>
<dbReference type="Gene3D" id="3.40.50.880">
    <property type="match status" value="1"/>
</dbReference>
<name>A0ABR9M387_9ACTN</name>
<evidence type="ECO:0000313" key="4">
    <source>
        <dbReference type="EMBL" id="MBE1587347.1"/>
    </source>
</evidence>
<protein>
    <submittedName>
        <fullName evidence="4">Transcriptional regulator GlxA family with amidase domain</fullName>
    </submittedName>
</protein>
<dbReference type="EMBL" id="JADBEK010000001">
    <property type="protein sequence ID" value="MBE1587347.1"/>
    <property type="molecule type" value="Genomic_DNA"/>
</dbReference>
<keyword evidence="5" id="KW-1185">Reference proteome</keyword>
<feature type="domain" description="HTH araC/xylS-type" evidence="3">
    <location>
        <begin position="217"/>
        <end position="315"/>
    </location>
</feature>
<keyword evidence="2" id="KW-0804">Transcription</keyword>
<gene>
    <name evidence="4" type="ORF">H4W80_005605</name>
</gene>
<evidence type="ECO:0000256" key="2">
    <source>
        <dbReference type="ARBA" id="ARBA00023163"/>
    </source>
</evidence>
<dbReference type="InterPro" id="IPR002818">
    <property type="entry name" value="DJ-1/PfpI"/>
</dbReference>
<dbReference type="InterPro" id="IPR052158">
    <property type="entry name" value="INH-QAR"/>
</dbReference>
<accession>A0ABR9M387</accession>
<evidence type="ECO:0000256" key="1">
    <source>
        <dbReference type="ARBA" id="ARBA00023015"/>
    </source>
</evidence>
<comment type="caution">
    <text evidence="4">The sequence shown here is derived from an EMBL/GenBank/DDBJ whole genome shotgun (WGS) entry which is preliminary data.</text>
</comment>
<reference evidence="4 5" key="1">
    <citation type="submission" date="2020-10" db="EMBL/GenBank/DDBJ databases">
        <title>Sequencing the genomes of 1000 actinobacteria strains.</title>
        <authorList>
            <person name="Klenk H.-P."/>
        </authorList>
    </citation>
    <scope>NUCLEOTIDE SEQUENCE [LARGE SCALE GENOMIC DNA]</scope>
    <source>
        <strain evidence="4 5">DSM 43173</strain>
    </source>
</reference>
<evidence type="ECO:0000259" key="3">
    <source>
        <dbReference type="PROSITE" id="PS01124"/>
    </source>
</evidence>
<proteinExistence type="predicted"/>
<dbReference type="CDD" id="cd03137">
    <property type="entry name" value="GATase1_AraC_1"/>
    <property type="match status" value="1"/>
</dbReference>
<dbReference type="Pfam" id="PF01965">
    <property type="entry name" value="DJ-1_PfpI"/>
    <property type="match status" value="1"/>
</dbReference>
<dbReference type="InterPro" id="IPR029062">
    <property type="entry name" value="Class_I_gatase-like"/>
</dbReference>
<organism evidence="4 5">
    <name type="scientific">Nonomuraea angiospora</name>
    <dbReference type="NCBI Taxonomy" id="46172"/>
    <lineage>
        <taxon>Bacteria</taxon>
        <taxon>Bacillati</taxon>
        <taxon>Actinomycetota</taxon>
        <taxon>Actinomycetes</taxon>
        <taxon>Streptosporangiales</taxon>
        <taxon>Streptosporangiaceae</taxon>
        <taxon>Nonomuraea</taxon>
    </lineage>
</organism>
<dbReference type="Proteomes" id="UP000633509">
    <property type="component" value="Unassembled WGS sequence"/>
</dbReference>
<dbReference type="InterPro" id="IPR018060">
    <property type="entry name" value="HTH_AraC"/>
</dbReference>
<dbReference type="PANTHER" id="PTHR43130">
    <property type="entry name" value="ARAC-FAMILY TRANSCRIPTIONAL REGULATOR"/>
    <property type="match status" value="1"/>
</dbReference>
<evidence type="ECO:0000313" key="5">
    <source>
        <dbReference type="Proteomes" id="UP000633509"/>
    </source>
</evidence>
<dbReference type="SMART" id="SM00342">
    <property type="entry name" value="HTH_ARAC"/>
    <property type="match status" value="1"/>
</dbReference>
<dbReference type="SUPFAM" id="SSF52317">
    <property type="entry name" value="Class I glutamine amidotransferase-like"/>
    <property type="match status" value="1"/>
</dbReference>
<dbReference type="SUPFAM" id="SSF46689">
    <property type="entry name" value="Homeodomain-like"/>
    <property type="match status" value="2"/>
</dbReference>
<dbReference type="RefSeq" id="WP_192787753.1">
    <property type="nucleotide sequence ID" value="NZ_JADBEK010000001.1"/>
</dbReference>